<reference evidence="3 4" key="1">
    <citation type="submission" date="2018-01" db="EMBL/GenBank/DDBJ databases">
        <title>The draft genome sequence of Halioglobus japonicus S1-36.</title>
        <authorList>
            <person name="Du Z.-J."/>
            <person name="Shi M.-J."/>
        </authorList>
    </citation>
    <scope>NUCLEOTIDE SEQUENCE [LARGE SCALE GENOMIC DNA]</scope>
    <source>
        <strain evidence="3 4">S1-36</strain>
    </source>
</reference>
<dbReference type="AlphaFoldDB" id="A0AAP8SM05"/>
<dbReference type="Proteomes" id="UP000235162">
    <property type="component" value="Unassembled WGS sequence"/>
</dbReference>
<evidence type="ECO:0000313" key="4">
    <source>
        <dbReference type="Proteomes" id="UP000235162"/>
    </source>
</evidence>
<dbReference type="KEGG" id="hja:BST95_01730"/>
<proteinExistence type="predicted"/>
<feature type="region of interest" description="Disordered" evidence="1">
    <location>
        <begin position="144"/>
        <end position="243"/>
    </location>
</feature>
<dbReference type="RefSeq" id="WP_084197894.1">
    <property type="nucleotide sequence ID" value="NZ_BMYL01000004.1"/>
</dbReference>
<dbReference type="Pfam" id="PF20579">
    <property type="entry name" value="LapA"/>
    <property type="match status" value="2"/>
</dbReference>
<feature type="region of interest" description="Disordered" evidence="1">
    <location>
        <begin position="721"/>
        <end position="764"/>
    </location>
</feature>
<feature type="compositionally biased region" description="Polar residues" evidence="1">
    <location>
        <begin position="229"/>
        <end position="243"/>
    </location>
</feature>
<name>A0AAP8SM05_9GAMM</name>
<organism evidence="3 4">
    <name type="scientific">Halioglobus japonicus</name>
    <dbReference type="NCBI Taxonomy" id="930805"/>
    <lineage>
        <taxon>Bacteria</taxon>
        <taxon>Pseudomonadati</taxon>
        <taxon>Pseudomonadota</taxon>
        <taxon>Gammaproteobacteria</taxon>
        <taxon>Cellvibrionales</taxon>
        <taxon>Halieaceae</taxon>
        <taxon>Halioglobus</taxon>
    </lineage>
</organism>
<evidence type="ECO:0000256" key="1">
    <source>
        <dbReference type="SAM" id="MobiDB-lite"/>
    </source>
</evidence>
<dbReference type="InterPro" id="IPR047777">
    <property type="entry name" value="LapA-like_RM"/>
</dbReference>
<dbReference type="NCBIfam" id="NF033682">
    <property type="entry name" value="retention_LapA"/>
    <property type="match status" value="1"/>
</dbReference>
<feature type="domain" description="LapA adhesin" evidence="2">
    <location>
        <begin position="248"/>
        <end position="345"/>
    </location>
</feature>
<evidence type="ECO:0000259" key="2">
    <source>
        <dbReference type="Pfam" id="PF20579"/>
    </source>
</evidence>
<protein>
    <recommendedName>
        <fullName evidence="2">LapA adhesin domain-containing protein</fullName>
    </recommendedName>
</protein>
<evidence type="ECO:0000313" key="3">
    <source>
        <dbReference type="EMBL" id="PLW85034.1"/>
    </source>
</evidence>
<feature type="compositionally biased region" description="Gly residues" evidence="1">
    <location>
        <begin position="730"/>
        <end position="740"/>
    </location>
</feature>
<keyword evidence="4" id="KW-1185">Reference proteome</keyword>
<sequence>MNQIIGTVAKVEGVVFVRGLDGKIRELNEGDSLIAGEQLLKSPDANVELSAWDLPFSANQDAEVSTAMTEQHVPEGPQSSREDAPDDLEVLLSNYDGDLMDLLEEPAAGAVTGNLGSSFVRVDRIGFELDEIGFGVAANSEAETPLNSVGNAGEAIELTPDDTPEPENSPVLDPPRQSGDEPETPAVSENPPLEVAPEDPGASAPELPSVPGTDPSPESPIQHIPASPETPSQPEASAPSSLLQSGSLSITAVTVVEGSGDATLIATLDVTPAQVFEVSLNNGATFLFDTDYVPGTPVVSSAFPVQDDDAIVDGMTLILEVVAYTSGVFEQLQVPAYVAFNVVDTIDPTQVELSAADIGKGGDITVQATLEYAPETDLNLTLTNAETILIRAGETVGEVTFPGPAALDMGPEGLTLELGIAFAIGGNFERLNLDAVVNVRVLNESPTVIFHPLDDLPDIEGVQSEVYEAGLSPNGSAEGKDSTTTGGTITIADGDGLADITGLLVSDTSVEAGQTHISIEVLASLDVTDSTTWVTFAGQYGAVTLTGYEAGSISYQYDLDGPANHTNQPVTDAFWVAVSDDGSTYSEPASIVINIVDDVVVAADDVNSLVPGAYGPVSGNVIADSDVVSADGAAISYIAGVSVVGYSGDYDFAMLGRYGVLEMNEDGSYQYTRNENTPGGVTDQFTYTLTGDADFDNAELTITIGDRDAVISAPDLGASGTEVYEAGLPSGQGGEPGGSGEIADEDGNNNSDPSETTMGSVVFSGDGGPLIVSIERGGGPVALTGVGQTF</sequence>
<dbReference type="EMBL" id="PKUR01000004">
    <property type="protein sequence ID" value="PLW85034.1"/>
    <property type="molecule type" value="Genomic_DNA"/>
</dbReference>
<feature type="compositionally biased region" description="Polar residues" evidence="1">
    <location>
        <begin position="748"/>
        <end position="759"/>
    </location>
</feature>
<dbReference type="InterPro" id="IPR046779">
    <property type="entry name" value="LapA_adhesin_dom"/>
</dbReference>
<accession>A0AAP8SM05</accession>
<gene>
    <name evidence="3" type="ORF">C0029_15995</name>
</gene>
<comment type="caution">
    <text evidence="3">The sequence shown here is derived from an EMBL/GenBank/DDBJ whole genome shotgun (WGS) entry which is preliminary data.</text>
</comment>
<feature type="domain" description="LapA adhesin" evidence="2">
    <location>
        <begin position="347"/>
        <end position="439"/>
    </location>
</feature>